<evidence type="ECO:0000256" key="1">
    <source>
        <dbReference type="ARBA" id="ARBA00010688"/>
    </source>
</evidence>
<proteinExistence type="inferred from homology"/>
<accession>A0AAE3EFW6</accession>
<gene>
    <name evidence="5" type="ORF">K7J14_04030</name>
</gene>
<evidence type="ECO:0000256" key="3">
    <source>
        <dbReference type="ARBA" id="ARBA00022777"/>
    </source>
</evidence>
<keyword evidence="2" id="KW-0808">Transferase</keyword>
<evidence type="ECO:0000256" key="2">
    <source>
        <dbReference type="ARBA" id="ARBA00022679"/>
    </source>
</evidence>
<comment type="similarity">
    <text evidence="1">Belongs to the carbohydrate kinase PfkB family.</text>
</comment>
<dbReference type="Gene3D" id="3.40.1190.20">
    <property type="match status" value="1"/>
</dbReference>
<dbReference type="PANTHER" id="PTHR43320">
    <property type="entry name" value="SUGAR KINASE"/>
    <property type="match status" value="1"/>
</dbReference>
<dbReference type="SUPFAM" id="SSF53613">
    <property type="entry name" value="Ribokinase-like"/>
    <property type="match status" value="1"/>
</dbReference>
<protein>
    <recommendedName>
        <fullName evidence="4">Carbohydrate kinase PfkB domain-containing protein</fullName>
    </recommendedName>
</protein>
<name>A0AAE3EFW6_9SPIR</name>
<keyword evidence="3" id="KW-0418">Kinase</keyword>
<dbReference type="EMBL" id="JAINWA010000001">
    <property type="protein sequence ID" value="MCD1653867.1"/>
    <property type="molecule type" value="Genomic_DNA"/>
</dbReference>
<dbReference type="Proteomes" id="UP001198163">
    <property type="component" value="Unassembled WGS sequence"/>
</dbReference>
<keyword evidence="6" id="KW-1185">Reference proteome</keyword>
<dbReference type="InterPro" id="IPR011611">
    <property type="entry name" value="PfkB_dom"/>
</dbReference>
<reference evidence="5" key="1">
    <citation type="submission" date="2021-08" db="EMBL/GenBank/DDBJ databases">
        <title>Comparative analyses of Brucepasteria parasyntrophica and Teretinema zuelzerae.</title>
        <authorList>
            <person name="Song Y."/>
            <person name="Brune A."/>
        </authorList>
    </citation>
    <scope>NUCLEOTIDE SEQUENCE</scope>
    <source>
        <strain evidence="5">DSM 1903</strain>
    </source>
</reference>
<dbReference type="AlphaFoldDB" id="A0AAE3EFW6"/>
<dbReference type="GO" id="GO:0016301">
    <property type="term" value="F:kinase activity"/>
    <property type="evidence" value="ECO:0007669"/>
    <property type="project" value="UniProtKB-KW"/>
</dbReference>
<dbReference type="RefSeq" id="WP_230753408.1">
    <property type="nucleotide sequence ID" value="NZ_JAINWA010000001.1"/>
</dbReference>
<feature type="domain" description="Carbohydrate kinase PfkB" evidence="4">
    <location>
        <begin position="48"/>
        <end position="337"/>
    </location>
</feature>
<dbReference type="Pfam" id="PF00294">
    <property type="entry name" value="PfkB"/>
    <property type="match status" value="1"/>
</dbReference>
<evidence type="ECO:0000313" key="6">
    <source>
        <dbReference type="Proteomes" id="UP001198163"/>
    </source>
</evidence>
<organism evidence="5 6">
    <name type="scientific">Teretinema zuelzerae</name>
    <dbReference type="NCBI Taxonomy" id="156"/>
    <lineage>
        <taxon>Bacteria</taxon>
        <taxon>Pseudomonadati</taxon>
        <taxon>Spirochaetota</taxon>
        <taxon>Spirochaetia</taxon>
        <taxon>Spirochaetales</taxon>
        <taxon>Treponemataceae</taxon>
        <taxon>Teretinema</taxon>
    </lineage>
</organism>
<evidence type="ECO:0000259" key="4">
    <source>
        <dbReference type="Pfam" id="PF00294"/>
    </source>
</evidence>
<evidence type="ECO:0000313" key="5">
    <source>
        <dbReference type="EMBL" id="MCD1653867.1"/>
    </source>
</evidence>
<dbReference type="PANTHER" id="PTHR43320:SF3">
    <property type="entry name" value="CARBOHYDRATE KINASE PFKB DOMAIN-CONTAINING PROTEIN"/>
    <property type="match status" value="1"/>
</dbReference>
<dbReference type="InterPro" id="IPR052700">
    <property type="entry name" value="Carb_kinase_PfkB-like"/>
</dbReference>
<dbReference type="InterPro" id="IPR029056">
    <property type="entry name" value="Ribokinase-like"/>
</dbReference>
<comment type="caution">
    <text evidence="5">The sequence shown here is derived from an EMBL/GenBank/DDBJ whole genome shotgun (WGS) entry which is preliminary data.</text>
</comment>
<sequence length="357" mass="38292">MRIAGIGNALLDLFWFPDTEAAPVLGLHPNSTVHTDPDRMDELLLGVPAPIQVSGGSAANALKAASLLGEDCVFFGCLGSFEREYDPWAKAFLADLSDYGVRAVCEGRGSQTGRCLVINMPGRLASIACAPGAAPSFRLHQIDRDQYKQADWVFIDGQVLRNEAFFDSVVRDCRAAGIKIAVDAASRMLAHEHAHAFRKLLAGGNAVVFANEDEATALAGSLADIIPGIPRVPDRDALVHTVFSCLTRESGSREDETNALPCIVEKRGEKGARAWSNGEVYEAAAPVIHWPLDETAAGDTFEGAWLSAIGAGLSMQQALEFSNRAAVLALGVPGSRLDKDAFRRLKEERPAPEARSR</sequence>